<feature type="domain" description="SmORF-like" evidence="2">
    <location>
        <begin position="18"/>
        <end position="83"/>
    </location>
</feature>
<proteinExistence type="predicted"/>
<dbReference type="Pfam" id="PF23503">
    <property type="entry name" value="Microp_apicomplexa_5"/>
    <property type="match status" value="1"/>
</dbReference>
<dbReference type="RefSeq" id="XP_001609035.1">
    <property type="nucleotide sequence ID" value="XM_001608985.1"/>
</dbReference>
<protein>
    <submittedName>
        <fullName evidence="3">SmORF</fullName>
    </submittedName>
</protein>
<dbReference type="InParanoid" id="A7AWN9"/>
<organism evidence="3 4">
    <name type="scientific">Babesia bovis</name>
    <dbReference type="NCBI Taxonomy" id="5865"/>
    <lineage>
        <taxon>Eukaryota</taxon>
        <taxon>Sar</taxon>
        <taxon>Alveolata</taxon>
        <taxon>Apicomplexa</taxon>
        <taxon>Aconoidasida</taxon>
        <taxon>Piroplasmida</taxon>
        <taxon>Babesiidae</taxon>
        <taxon>Babesia</taxon>
    </lineage>
</organism>
<feature type="compositionally biased region" description="Polar residues" evidence="1">
    <location>
        <begin position="47"/>
        <end position="61"/>
    </location>
</feature>
<dbReference type="KEGG" id="bbo:BBOV_I003850"/>
<feature type="region of interest" description="Disordered" evidence="1">
    <location>
        <begin position="31"/>
        <end position="64"/>
    </location>
</feature>
<gene>
    <name evidence="3" type="ORF">BBOV_I003850</name>
</gene>
<dbReference type="AlphaFoldDB" id="A7AWN9"/>
<evidence type="ECO:0000313" key="3">
    <source>
        <dbReference type="EMBL" id="EDO05467.1"/>
    </source>
</evidence>
<accession>A7AWN9</accession>
<dbReference type="VEuPathDB" id="PiroplasmaDB:BBOV_I003850"/>
<reference evidence="4" key="3">
    <citation type="journal article" date="2021" name="Int. J. Parasitol.">
        <title>Comparative analysis of gene expression between Babesia bovis blood stages and kinetes allowed by improved genome annotation.</title>
        <authorList>
            <person name="Ueti M.W."/>
            <person name="Johnson W.C."/>
            <person name="Kappmeyer L.S."/>
            <person name="Herndon D.R."/>
            <person name="Mousel M.R."/>
            <person name="Reif K.E."/>
            <person name="Taus N.S."/>
            <person name="Ifeonu O.O."/>
            <person name="Silva J.C."/>
            <person name="Suarez C.E."/>
            <person name="Brayton K.A."/>
        </authorList>
    </citation>
    <scope>NUCLEOTIDE SEQUENCE [LARGE SCALE GENOMIC DNA]</scope>
</reference>
<reference evidence="3 4" key="1">
    <citation type="journal article" date="2007" name="PLoS Pathog.">
        <title>Genome sequence of Babesia bovis and comparative analysis of apicomplexan hemoprotozoa.</title>
        <authorList>
            <person name="Brayton K.A."/>
            <person name="Lau A.O.T."/>
            <person name="Herndon D.R."/>
            <person name="Hannick L."/>
            <person name="Kappmeyer L.S."/>
            <person name="Berens S.J."/>
            <person name="Bidwell S.L."/>
            <person name="Brown W.C."/>
            <person name="Crabtree J."/>
            <person name="Fadrosh D."/>
            <person name="Feldblum T."/>
            <person name="Forberger H.A."/>
            <person name="Haas B.J."/>
            <person name="Howell J.M."/>
            <person name="Khouri H."/>
            <person name="Koo H."/>
            <person name="Mann D.J."/>
            <person name="Norimine J."/>
            <person name="Paulsen I.T."/>
            <person name="Radune D."/>
            <person name="Ren Q."/>
            <person name="Smith R.K. Jr."/>
            <person name="Suarez C.E."/>
            <person name="White O."/>
            <person name="Wortman J.R."/>
            <person name="Knowles D.P. Jr."/>
            <person name="McElwain T.F."/>
            <person name="Nene V.M."/>
        </authorList>
    </citation>
    <scope>NUCLEOTIDE SEQUENCE [LARGE SCALE GENOMIC DNA]</scope>
    <source>
        <strain evidence="3">T2Bo</strain>
    </source>
</reference>
<reference evidence="4" key="2">
    <citation type="journal article" date="2020" name="Data Brief">
        <title>Transcriptome dataset of Babesia bovis life stages within vertebrate and invertebrate hosts.</title>
        <authorList>
            <person name="Ueti M.W."/>
            <person name="Johnson W.C."/>
            <person name="Kappmeyer L.S."/>
            <person name="Herndon D.R."/>
            <person name="Mousel M.R."/>
            <person name="Reif K.E."/>
            <person name="Taus N.S."/>
            <person name="Ifeonu O.O."/>
            <person name="Silva J.C."/>
            <person name="Suarez C.E."/>
            <person name="Brayton K.A."/>
        </authorList>
    </citation>
    <scope>NUCLEOTIDE SEQUENCE [LARGE SCALE GENOMIC DNA]</scope>
</reference>
<dbReference type="GeneID" id="5477251"/>
<comment type="caution">
    <text evidence="3">The sequence shown here is derived from an EMBL/GenBank/DDBJ whole genome shotgun (WGS) entry which is preliminary data.</text>
</comment>
<name>A7AWN9_BABBO</name>
<evidence type="ECO:0000259" key="2">
    <source>
        <dbReference type="Pfam" id="PF23503"/>
    </source>
</evidence>
<dbReference type="EMBL" id="AAXT01000005">
    <property type="protein sequence ID" value="EDO05467.1"/>
    <property type="molecule type" value="Genomic_DNA"/>
</dbReference>
<dbReference type="InterPro" id="IPR056315">
    <property type="entry name" value="SmORF-like_dom_apicomplexa"/>
</dbReference>
<keyword evidence="4" id="KW-1185">Reference proteome</keyword>
<sequence>MESLSSSGIRVLRYCHITDVALDQPKKESLASRFFGKREPGKESQDSAEATKTNTGENTETADPPKYSVEWFLLPKPENSAHLLEKLAFDMAKDVLKDCDEPIDSAVEKLIRKHFSVLQQQYKPKTFVYENG</sequence>
<dbReference type="Proteomes" id="UP000002173">
    <property type="component" value="Unassembled WGS sequence"/>
</dbReference>
<feature type="compositionally biased region" description="Basic and acidic residues" evidence="1">
    <location>
        <begin position="31"/>
        <end position="45"/>
    </location>
</feature>
<evidence type="ECO:0000313" key="4">
    <source>
        <dbReference type="Proteomes" id="UP000002173"/>
    </source>
</evidence>
<evidence type="ECO:0000256" key="1">
    <source>
        <dbReference type="SAM" id="MobiDB-lite"/>
    </source>
</evidence>